<keyword evidence="3" id="KW-1185">Reference proteome</keyword>
<evidence type="ECO:0000313" key="3">
    <source>
        <dbReference type="Proteomes" id="UP000314986"/>
    </source>
</evidence>
<sequence length="79" mass="8765">MDSLPDKKAEKSGRRLIHKKPEGTIEYTAAVDDSLCSIALKFNTTPNQLAQLNKLYSHSIVPGQVCEPLHHNNHSNPCI</sequence>
<feature type="domain" description="LysM" evidence="1">
    <location>
        <begin position="25"/>
        <end position="68"/>
    </location>
</feature>
<dbReference type="SUPFAM" id="SSF54106">
    <property type="entry name" value="LysM domain"/>
    <property type="match status" value="1"/>
</dbReference>
<dbReference type="Pfam" id="PF01476">
    <property type="entry name" value="LysM"/>
    <property type="match status" value="1"/>
</dbReference>
<reference evidence="3" key="3">
    <citation type="journal article" date="2014" name="Nature">
        <title>Elephant shark genome provides unique insights into gnathostome evolution.</title>
        <authorList>
            <consortium name="International Elephant Shark Genome Sequencing Consortium"/>
            <person name="Venkatesh B."/>
            <person name="Lee A.P."/>
            <person name="Ravi V."/>
            <person name="Maurya A.K."/>
            <person name="Lian M.M."/>
            <person name="Swann J.B."/>
            <person name="Ohta Y."/>
            <person name="Flajnik M.F."/>
            <person name="Sutoh Y."/>
            <person name="Kasahara M."/>
            <person name="Hoon S."/>
            <person name="Gangu V."/>
            <person name="Roy S.W."/>
            <person name="Irimia M."/>
            <person name="Korzh V."/>
            <person name="Kondrychyn I."/>
            <person name="Lim Z.W."/>
            <person name="Tay B.H."/>
            <person name="Tohari S."/>
            <person name="Kong K.W."/>
            <person name="Ho S."/>
            <person name="Lorente-Galdos B."/>
            <person name="Quilez J."/>
            <person name="Marques-Bonet T."/>
            <person name="Raney B.J."/>
            <person name="Ingham P.W."/>
            <person name="Tay A."/>
            <person name="Hillier L.W."/>
            <person name="Minx P."/>
            <person name="Boehm T."/>
            <person name="Wilson R.K."/>
            <person name="Brenner S."/>
            <person name="Warren W.C."/>
        </authorList>
    </citation>
    <scope>NUCLEOTIDE SEQUENCE [LARGE SCALE GENOMIC DNA]</scope>
</reference>
<dbReference type="Proteomes" id="UP000314986">
    <property type="component" value="Unassembled WGS sequence"/>
</dbReference>
<dbReference type="InterPro" id="IPR036779">
    <property type="entry name" value="LysM_dom_sf"/>
</dbReference>
<protein>
    <recommendedName>
        <fullName evidence="1">LysM domain-containing protein</fullName>
    </recommendedName>
</protein>
<name>A0A4W3J8G7_CALMI</name>
<reference evidence="3" key="1">
    <citation type="journal article" date="2006" name="Science">
        <title>Ancient noncoding elements conserved in the human genome.</title>
        <authorList>
            <person name="Venkatesh B."/>
            <person name="Kirkness E.F."/>
            <person name="Loh Y.H."/>
            <person name="Halpern A.L."/>
            <person name="Lee A.P."/>
            <person name="Johnson J."/>
            <person name="Dandona N."/>
            <person name="Viswanathan L.D."/>
            <person name="Tay A."/>
            <person name="Venter J.C."/>
            <person name="Strausberg R.L."/>
            <person name="Brenner S."/>
        </authorList>
    </citation>
    <scope>NUCLEOTIDE SEQUENCE [LARGE SCALE GENOMIC DNA]</scope>
</reference>
<dbReference type="Ensembl" id="ENSCMIT00000040124.1">
    <property type="protein sequence ID" value="ENSCMIP00000039554.1"/>
    <property type="gene ID" value="ENSCMIG00000016583.1"/>
</dbReference>
<reference evidence="2" key="5">
    <citation type="submission" date="2025-09" db="UniProtKB">
        <authorList>
            <consortium name="Ensembl"/>
        </authorList>
    </citation>
    <scope>IDENTIFICATION</scope>
</reference>
<dbReference type="GeneTree" id="ENSGT00940000175851"/>
<accession>A0A4W3J8G7</accession>
<dbReference type="Gene3D" id="3.10.350.10">
    <property type="entry name" value="LysM domain"/>
    <property type="match status" value="1"/>
</dbReference>
<dbReference type="CDD" id="cd00118">
    <property type="entry name" value="LysM"/>
    <property type="match status" value="1"/>
</dbReference>
<dbReference type="InterPro" id="IPR018392">
    <property type="entry name" value="LysM"/>
</dbReference>
<organism evidence="2 3">
    <name type="scientific">Callorhinchus milii</name>
    <name type="common">Ghost shark</name>
    <dbReference type="NCBI Taxonomy" id="7868"/>
    <lineage>
        <taxon>Eukaryota</taxon>
        <taxon>Metazoa</taxon>
        <taxon>Chordata</taxon>
        <taxon>Craniata</taxon>
        <taxon>Vertebrata</taxon>
        <taxon>Chondrichthyes</taxon>
        <taxon>Holocephali</taxon>
        <taxon>Chimaeriformes</taxon>
        <taxon>Callorhinchidae</taxon>
        <taxon>Callorhinchus</taxon>
    </lineage>
</organism>
<dbReference type="PROSITE" id="PS51782">
    <property type="entry name" value="LYSM"/>
    <property type="match status" value="1"/>
</dbReference>
<evidence type="ECO:0000259" key="1">
    <source>
        <dbReference type="PROSITE" id="PS51782"/>
    </source>
</evidence>
<reference evidence="2" key="4">
    <citation type="submission" date="2025-08" db="UniProtKB">
        <authorList>
            <consortium name="Ensembl"/>
        </authorList>
    </citation>
    <scope>IDENTIFICATION</scope>
</reference>
<evidence type="ECO:0000313" key="2">
    <source>
        <dbReference type="Ensembl" id="ENSCMIP00000039554.1"/>
    </source>
</evidence>
<dbReference type="InParanoid" id="A0A4W3J8G7"/>
<proteinExistence type="predicted"/>
<dbReference type="AlphaFoldDB" id="A0A4W3J8G7"/>
<reference evidence="3" key="2">
    <citation type="journal article" date="2007" name="PLoS Biol.">
        <title>Survey sequencing and comparative analysis of the elephant shark (Callorhinchus milii) genome.</title>
        <authorList>
            <person name="Venkatesh B."/>
            <person name="Kirkness E.F."/>
            <person name="Loh Y.H."/>
            <person name="Halpern A.L."/>
            <person name="Lee A.P."/>
            <person name="Johnson J."/>
            <person name="Dandona N."/>
            <person name="Viswanathan L.D."/>
            <person name="Tay A."/>
            <person name="Venter J.C."/>
            <person name="Strausberg R.L."/>
            <person name="Brenner S."/>
        </authorList>
    </citation>
    <scope>NUCLEOTIDE SEQUENCE [LARGE SCALE GENOMIC DNA]</scope>
</reference>